<dbReference type="AlphaFoldDB" id="W0R5M6"/>
<organism evidence="2 3">
    <name type="scientific">Bibersteinia trehalosi USDA-ARS-USMARC-190</name>
    <dbReference type="NCBI Taxonomy" id="1263832"/>
    <lineage>
        <taxon>Bacteria</taxon>
        <taxon>Pseudomonadati</taxon>
        <taxon>Pseudomonadota</taxon>
        <taxon>Gammaproteobacteria</taxon>
        <taxon>Pasteurellales</taxon>
        <taxon>Pasteurellaceae</taxon>
        <taxon>Bibersteinia</taxon>
    </lineage>
</organism>
<evidence type="ECO:0000313" key="3">
    <source>
        <dbReference type="Proteomes" id="UP000019086"/>
    </source>
</evidence>
<accession>W0R5M6</accession>
<keyword evidence="1" id="KW-0812">Transmembrane</keyword>
<evidence type="ECO:0000256" key="1">
    <source>
        <dbReference type="SAM" id="Phobius"/>
    </source>
</evidence>
<keyword evidence="1" id="KW-1133">Transmembrane helix</keyword>
<name>W0R5M6_BIBTR</name>
<dbReference type="Proteomes" id="UP000019086">
    <property type="component" value="Chromosome"/>
</dbReference>
<dbReference type="EMBL" id="CP006956">
    <property type="protein sequence ID" value="AHG85742.1"/>
    <property type="molecule type" value="Genomic_DNA"/>
</dbReference>
<feature type="transmembrane region" description="Helical" evidence="1">
    <location>
        <begin position="29"/>
        <end position="47"/>
    </location>
</feature>
<gene>
    <name evidence="2" type="ORF">F544_5100</name>
</gene>
<dbReference type="KEGG" id="btra:F544_5100"/>
<dbReference type="PATRIC" id="fig|1263832.3.peg.509"/>
<proteinExistence type="predicted"/>
<dbReference type="HOGENOM" id="CLU_3022776_0_0_6"/>
<keyword evidence="1" id="KW-0472">Membrane</keyword>
<sequence length="55" mass="6169">MPMLVAVMLMVSVGTFNWQSVKELKIHPIGFNVVMLVTIAIVVYILGCDSCFRPR</sequence>
<reference evidence="2 3" key="1">
    <citation type="submission" date="2013-12" db="EMBL/GenBank/DDBJ databases">
        <title>Annotation of the Bibersteinia trehalosi USDA-ARS-USMARC-190 complete genome.</title>
        <authorList>
            <person name="Harhay G.P."/>
            <person name="McVey S."/>
            <person name="Clawson M.L."/>
            <person name="Bono J."/>
            <person name="Heaton M.P."/>
            <person name="Chitko-Mckown C.G."/>
            <person name="Harhay D.M."/>
            <person name="Smith T.P.L."/>
        </authorList>
    </citation>
    <scope>NUCLEOTIDE SEQUENCE [LARGE SCALE GENOMIC DNA]</scope>
    <source>
        <strain evidence="2 3">USDA-ARS-USMARC-190</strain>
    </source>
</reference>
<protein>
    <submittedName>
        <fullName evidence="2">Sulfate transporter</fullName>
    </submittedName>
</protein>
<evidence type="ECO:0000313" key="2">
    <source>
        <dbReference type="EMBL" id="AHG85742.1"/>
    </source>
</evidence>